<dbReference type="AlphaFoldDB" id="A0A1M5I6I7"/>
<dbReference type="InterPro" id="IPR011415">
    <property type="entry name" value="SpmA_SpmB"/>
</dbReference>
<sequence>MILNYIWIAFFVIAFVVALARLIFFGDYETFNTTVNSTFSSARSGFEISIGLTGVLTLWMGLMRIGEQGGVIQMFSRAINPLFSRLFPDIPKNHPAGGSILLNLSANILGLDNAATPAGLQAMKELQEINPDKNKASNPMIMFLVMNASGLTLIPVSVMTIRAQMGAANPADVFVPIMIATFVSTMIGVLAVCIKQKIKIFDKVILGTFGTVALLIGGVIWAFNEMGPVRAQKVSSLIASLILFGVIIFFILSGVRKKVNVYDAFIEGAKDGFSTAVRIIPYLIAILVAVGMFRASGTMDFLVDGLKSAVAFFGGDTRWVDAMPTALMKPLSGSGARGMMAETMSTFGTESFAGRLAGIFQGSTDTTFYVVAVYYGCVNIKNSRYTVPYALLADLVGVITAIWVAYIFFG</sequence>
<feature type="transmembrane region" description="Helical" evidence="1">
    <location>
        <begin position="141"/>
        <end position="161"/>
    </location>
</feature>
<feature type="transmembrane region" description="Helical" evidence="1">
    <location>
        <begin position="389"/>
        <end position="409"/>
    </location>
</feature>
<organism evidence="3 4">
    <name type="scientific">Dysgonomonas macrotermitis</name>
    <dbReference type="NCBI Taxonomy" id="1346286"/>
    <lineage>
        <taxon>Bacteria</taxon>
        <taxon>Pseudomonadati</taxon>
        <taxon>Bacteroidota</taxon>
        <taxon>Bacteroidia</taxon>
        <taxon>Bacteroidales</taxon>
        <taxon>Dysgonomonadaceae</taxon>
        <taxon>Dysgonomonas</taxon>
    </lineage>
</organism>
<dbReference type="OrthoDB" id="9805623at2"/>
<keyword evidence="1" id="KW-0472">Membrane</keyword>
<evidence type="ECO:0000313" key="3">
    <source>
        <dbReference type="EMBL" id="SHG23393.1"/>
    </source>
</evidence>
<protein>
    <submittedName>
        <fullName evidence="3">Spore maturation protein SpmA</fullName>
    </submittedName>
</protein>
<dbReference type="PANTHER" id="PTHR35793:SF2">
    <property type="entry name" value="INNER MEMBRANE PROTEIN YJIG"/>
    <property type="match status" value="1"/>
</dbReference>
<feature type="domain" description="Nucleoside transporter/FeoB GTPase Gate" evidence="2">
    <location>
        <begin position="51"/>
        <end position="162"/>
    </location>
</feature>
<evidence type="ECO:0000259" key="2">
    <source>
        <dbReference type="Pfam" id="PF07670"/>
    </source>
</evidence>
<reference evidence="4" key="1">
    <citation type="submission" date="2016-11" db="EMBL/GenBank/DDBJ databases">
        <authorList>
            <person name="Varghese N."/>
            <person name="Submissions S."/>
        </authorList>
    </citation>
    <scope>NUCLEOTIDE SEQUENCE [LARGE SCALE GENOMIC DNA]</scope>
    <source>
        <strain evidence="4">DSM 27370</strain>
    </source>
</reference>
<evidence type="ECO:0000313" key="4">
    <source>
        <dbReference type="Proteomes" id="UP000184480"/>
    </source>
</evidence>
<gene>
    <name evidence="3" type="ORF">SAMN05444362_11847</name>
</gene>
<feature type="transmembrane region" description="Helical" evidence="1">
    <location>
        <begin position="44"/>
        <end position="62"/>
    </location>
</feature>
<dbReference type="InterPro" id="IPR052549">
    <property type="entry name" value="SpmB"/>
</dbReference>
<dbReference type="InterPro" id="IPR011642">
    <property type="entry name" value="Gate_dom"/>
</dbReference>
<dbReference type="GO" id="GO:0005886">
    <property type="term" value="C:plasma membrane"/>
    <property type="evidence" value="ECO:0007669"/>
    <property type="project" value="TreeGrafter"/>
</dbReference>
<feature type="domain" description="Nucleoside transporter/FeoB GTPase Gate" evidence="2">
    <location>
        <begin position="277"/>
        <end position="380"/>
    </location>
</feature>
<accession>A0A1M5I6I7</accession>
<keyword evidence="4" id="KW-1185">Reference proteome</keyword>
<feature type="transmembrane region" description="Helical" evidence="1">
    <location>
        <begin position="173"/>
        <end position="192"/>
    </location>
</feature>
<feature type="transmembrane region" description="Helical" evidence="1">
    <location>
        <begin position="204"/>
        <end position="223"/>
    </location>
</feature>
<name>A0A1M5I6I7_9BACT</name>
<feature type="transmembrane region" description="Helical" evidence="1">
    <location>
        <begin position="276"/>
        <end position="295"/>
    </location>
</feature>
<dbReference type="Pfam" id="PF07670">
    <property type="entry name" value="Gate"/>
    <property type="match status" value="2"/>
</dbReference>
<keyword evidence="1" id="KW-0812">Transmembrane</keyword>
<dbReference type="EMBL" id="FQUC01000018">
    <property type="protein sequence ID" value="SHG23393.1"/>
    <property type="molecule type" value="Genomic_DNA"/>
</dbReference>
<feature type="transmembrane region" description="Helical" evidence="1">
    <location>
        <begin position="235"/>
        <end position="255"/>
    </location>
</feature>
<proteinExistence type="predicted"/>
<feature type="transmembrane region" description="Helical" evidence="1">
    <location>
        <begin position="5"/>
        <end position="24"/>
    </location>
</feature>
<dbReference type="PIRSF" id="PIRSF036542">
    <property type="entry name" value="SpmA_SpmB"/>
    <property type="match status" value="1"/>
</dbReference>
<dbReference type="STRING" id="1346286.SAMN05444362_11847"/>
<dbReference type="RefSeq" id="WP_062178553.1">
    <property type="nucleotide sequence ID" value="NZ_BBXL01000005.1"/>
</dbReference>
<evidence type="ECO:0000256" key="1">
    <source>
        <dbReference type="SAM" id="Phobius"/>
    </source>
</evidence>
<dbReference type="Proteomes" id="UP000184480">
    <property type="component" value="Unassembled WGS sequence"/>
</dbReference>
<dbReference type="PANTHER" id="PTHR35793">
    <property type="entry name" value="INNER MEMBRANE PROTEIN YJIG"/>
    <property type="match status" value="1"/>
</dbReference>
<keyword evidence="1" id="KW-1133">Transmembrane helix</keyword>